<dbReference type="PATRIC" id="fig|1359193.3.peg.888"/>
<dbReference type="EMBL" id="LAOI01000001">
    <property type="protein sequence ID" value="KJV89927.1"/>
    <property type="molecule type" value="Genomic_DNA"/>
</dbReference>
<protein>
    <submittedName>
        <fullName evidence="1">Conjugal transfer family protein</fullName>
    </submittedName>
</protein>
<evidence type="ECO:0000313" key="1">
    <source>
        <dbReference type="EMBL" id="KJV89927.1"/>
    </source>
</evidence>
<comment type="caution">
    <text evidence="1">The sequence shown here is derived from an EMBL/GenBank/DDBJ whole genome shotgun (WGS) entry which is preliminary data.</text>
</comment>
<reference evidence="1 2" key="1">
    <citation type="submission" date="2015-02" db="EMBL/GenBank/DDBJ databases">
        <title>Genome Sequencing of Rickettsiales.</title>
        <authorList>
            <person name="Daugherty S.C."/>
            <person name="Su Q."/>
            <person name="Abolude K."/>
            <person name="Beier-Sexton M."/>
            <person name="Carlyon J.A."/>
            <person name="Carter R."/>
            <person name="Day N.P."/>
            <person name="Dumler S.J."/>
            <person name="Dyachenko V."/>
            <person name="Godinez A."/>
            <person name="Kurtti T.J."/>
            <person name="Lichay M."/>
            <person name="Mullins K.E."/>
            <person name="Ott S."/>
            <person name="Pappas-Brown V."/>
            <person name="Paris D.H."/>
            <person name="Patel P."/>
            <person name="Richards A.L."/>
            <person name="Sadzewicz L."/>
            <person name="Sears K."/>
            <person name="Seidman D."/>
            <person name="Sengamalay N."/>
            <person name="Stenos J."/>
            <person name="Tallon L.J."/>
            <person name="Vincent G."/>
            <person name="Fraser C.M."/>
            <person name="Munderloh U."/>
            <person name="Dunning-Hotopp J.C."/>
        </authorList>
    </citation>
    <scope>NUCLEOTIDE SEQUENCE [LARGE SCALE GENOMIC DNA]</scope>
    <source>
        <strain evidence="1 2">RML An4</strain>
    </source>
</reference>
<accession>A0A0F3QCC8</accession>
<dbReference type="AlphaFoldDB" id="A0A0F3QCC8"/>
<sequence>MIIVRFCFLIFIYLSGLIANADCPLLENDPCSNISNNYLDDLSITRDNRIQTYIYNPNEVYLLTLHFGFQAHIEFAKNEEVQNIILGDAYAWKLTPIGNRLFIKPLEKYIRTNMTIITNKRTYEFDISSVELMEGHEKELVYVIKFDYSKNRTSNNYMARY</sequence>
<name>A0A0F3QCC8_RICBE</name>
<dbReference type="Proteomes" id="UP000033661">
    <property type="component" value="Unassembled WGS sequence"/>
</dbReference>
<dbReference type="InterPro" id="IPR010258">
    <property type="entry name" value="Conjugal_tfr_TrbG/VirB9/CagX"/>
</dbReference>
<evidence type="ECO:0000313" key="2">
    <source>
        <dbReference type="Proteomes" id="UP000033661"/>
    </source>
</evidence>
<dbReference type="RefSeq" id="WP_011477674.1">
    <property type="nucleotide sequence ID" value="NZ_LAOI01000001.1"/>
</dbReference>
<gene>
    <name evidence="1" type="ORF">RBEAN4_0918</name>
</gene>
<proteinExistence type="predicted"/>
<dbReference type="Pfam" id="PF03524">
    <property type="entry name" value="CagX"/>
    <property type="match status" value="1"/>
</dbReference>
<organism evidence="1 2">
    <name type="scientific">Rickettsia bellii str. RML An4</name>
    <dbReference type="NCBI Taxonomy" id="1359193"/>
    <lineage>
        <taxon>Bacteria</taxon>
        <taxon>Pseudomonadati</taxon>
        <taxon>Pseudomonadota</taxon>
        <taxon>Alphaproteobacteria</taxon>
        <taxon>Rickettsiales</taxon>
        <taxon>Rickettsiaceae</taxon>
        <taxon>Rickettsieae</taxon>
        <taxon>Rickettsia</taxon>
        <taxon>belli group</taxon>
    </lineage>
</organism>
<keyword evidence="2" id="KW-1185">Reference proteome</keyword>